<name>A0A0C9N578_SPHPI</name>
<dbReference type="Proteomes" id="UP000032025">
    <property type="component" value="Unassembled WGS sequence"/>
</dbReference>
<comment type="caution">
    <text evidence="1">The sequence shown here is derived from an EMBL/GenBank/DDBJ whole genome shotgun (WGS) entry which is preliminary data.</text>
</comment>
<reference evidence="1 2" key="1">
    <citation type="submission" date="2014-08" db="EMBL/GenBank/DDBJ databases">
        <title>Whole genome shotgun sequence of Sphingomonas paucimobilis NBRC 13935.</title>
        <authorList>
            <person name="Hosoyama A."/>
            <person name="Hashimoto M."/>
            <person name="Hosoyama Y."/>
            <person name="Noguchi M."/>
            <person name="Uohara A."/>
            <person name="Ohji S."/>
            <person name="Katano-Makiyama Y."/>
            <person name="Ichikawa N."/>
            <person name="Kimura A."/>
            <person name="Yamazoe A."/>
            <person name="Fujita N."/>
        </authorList>
    </citation>
    <scope>NUCLEOTIDE SEQUENCE [LARGE SCALE GENOMIC DNA]</scope>
    <source>
        <strain evidence="1 2">NBRC 13935</strain>
    </source>
</reference>
<protein>
    <submittedName>
        <fullName evidence="1">DNA, contig: SP643</fullName>
    </submittedName>
</protein>
<dbReference type="EMBL" id="BBJS01000043">
    <property type="protein sequence ID" value="GAN14679.1"/>
    <property type="molecule type" value="Genomic_DNA"/>
</dbReference>
<dbReference type="AlphaFoldDB" id="A0A0C9N578"/>
<accession>A0A0C9N578</accession>
<evidence type="ECO:0000313" key="1">
    <source>
        <dbReference type="EMBL" id="GAN14679.1"/>
    </source>
</evidence>
<proteinExistence type="predicted"/>
<keyword evidence="2" id="KW-1185">Reference proteome</keyword>
<sequence length="83" mass="9376">MSREDLEYYVRRARDEAAAAAAAHSVEAASAHRLLAIEYEGQAQELRARLEGAARDNDGWPLDGPVRRRRPKLSIRTVREFAD</sequence>
<gene>
    <name evidence="1" type="ORF">SP6_43_01780</name>
</gene>
<evidence type="ECO:0000313" key="2">
    <source>
        <dbReference type="Proteomes" id="UP000032025"/>
    </source>
</evidence>
<organism evidence="1 2">
    <name type="scientific">Sphingomonas paucimobilis NBRC 13935</name>
    <dbReference type="NCBI Taxonomy" id="1219050"/>
    <lineage>
        <taxon>Bacteria</taxon>
        <taxon>Pseudomonadati</taxon>
        <taxon>Pseudomonadota</taxon>
        <taxon>Alphaproteobacteria</taxon>
        <taxon>Sphingomonadales</taxon>
        <taxon>Sphingomonadaceae</taxon>
        <taxon>Sphingomonas</taxon>
    </lineage>
</organism>